<dbReference type="AlphaFoldDB" id="A0A9P6HWX7"/>
<dbReference type="RefSeq" id="XP_038742203.1">
    <property type="nucleotide sequence ID" value="XM_038892636.1"/>
</dbReference>
<organism evidence="2 3">
    <name type="scientific">Colletotrichum karsti</name>
    <dbReference type="NCBI Taxonomy" id="1095194"/>
    <lineage>
        <taxon>Eukaryota</taxon>
        <taxon>Fungi</taxon>
        <taxon>Dikarya</taxon>
        <taxon>Ascomycota</taxon>
        <taxon>Pezizomycotina</taxon>
        <taxon>Sordariomycetes</taxon>
        <taxon>Hypocreomycetidae</taxon>
        <taxon>Glomerellales</taxon>
        <taxon>Glomerellaceae</taxon>
        <taxon>Colletotrichum</taxon>
        <taxon>Colletotrichum boninense species complex</taxon>
    </lineage>
</organism>
<protein>
    <submittedName>
        <fullName evidence="2">Uncharacterized protein</fullName>
    </submittedName>
</protein>
<dbReference type="EMBL" id="JAATWM020000036">
    <property type="protein sequence ID" value="KAF9872742.1"/>
    <property type="molecule type" value="Genomic_DNA"/>
</dbReference>
<sequence>MRPLSTANGIRSLCKTRLSPTTTTAACFHSSTQLRERTRPRVHTKKKPEPPKPGPWWKPFEVTNVVLDLDSYESSYTRPYDEAEEEAQSQKWALNPRREGMKQRIDEFNVGREAAKARFDEVSQKAWQPWRVSDLDIMTAALRGAPTQSVPQTGVEGFQQKVVERNGIPTTVYRNDQRLLEWLIHRKPQTLALRTNADVLTRLLEEQTTSEGFHEVLSRLLTSKESAEFLSNYAFIIGKVISDALDDRLARPLALLPLLNSLLLRCDAKNYALGPQLCTVGMKMSAEAFRLKALKLYLDHVFKHHHVISPTTVIEILRPLHKVVVQGRSEDSGQLAEDAGTDRSAQSIRTPAFELLLFHLLVGKTKKTNSSKSFPCFRTIIENDPSAPEELRIMYRELVDKVRPSAENIAENIEPAHDETEPANP</sequence>
<gene>
    <name evidence="2" type="ORF">CkaCkLH20_09921</name>
</gene>
<accession>A0A9P6HWX7</accession>
<feature type="region of interest" description="Disordered" evidence="1">
    <location>
        <begin position="29"/>
        <end position="55"/>
    </location>
</feature>
<evidence type="ECO:0000256" key="1">
    <source>
        <dbReference type="SAM" id="MobiDB-lite"/>
    </source>
</evidence>
<evidence type="ECO:0000313" key="2">
    <source>
        <dbReference type="EMBL" id="KAF9872742.1"/>
    </source>
</evidence>
<reference evidence="2" key="1">
    <citation type="submission" date="2020-03" db="EMBL/GenBank/DDBJ databases">
        <authorList>
            <person name="He L."/>
        </authorList>
    </citation>
    <scope>NUCLEOTIDE SEQUENCE</scope>
    <source>
        <strain evidence="2">CkLH20</strain>
    </source>
</reference>
<proteinExistence type="predicted"/>
<reference evidence="2" key="2">
    <citation type="submission" date="2020-11" db="EMBL/GenBank/DDBJ databases">
        <title>Whole genome sequencing of Colletotrichum sp.</title>
        <authorList>
            <person name="Li H."/>
        </authorList>
    </citation>
    <scope>NUCLEOTIDE SEQUENCE</scope>
    <source>
        <strain evidence="2">CkLH20</strain>
    </source>
</reference>
<comment type="caution">
    <text evidence="2">The sequence shown here is derived from an EMBL/GenBank/DDBJ whole genome shotgun (WGS) entry which is preliminary data.</text>
</comment>
<name>A0A9P6HWX7_9PEZI</name>
<dbReference type="GeneID" id="62165710"/>
<dbReference type="OrthoDB" id="4581301at2759"/>
<keyword evidence="3" id="KW-1185">Reference proteome</keyword>
<dbReference type="Proteomes" id="UP000781932">
    <property type="component" value="Unassembled WGS sequence"/>
</dbReference>
<evidence type="ECO:0000313" key="3">
    <source>
        <dbReference type="Proteomes" id="UP000781932"/>
    </source>
</evidence>